<gene>
    <name evidence="7 9" type="primary">prfB</name>
    <name evidence="9" type="ORF">AB3X52_07915</name>
</gene>
<organism evidence="9 10">
    <name type="scientific">Nocardioides eburneus</name>
    <dbReference type="NCBI Taxonomy" id="3231482"/>
    <lineage>
        <taxon>Bacteria</taxon>
        <taxon>Bacillati</taxon>
        <taxon>Actinomycetota</taxon>
        <taxon>Actinomycetes</taxon>
        <taxon>Propionibacteriales</taxon>
        <taxon>Nocardioidaceae</taxon>
        <taxon>Nocardioides</taxon>
    </lineage>
</organism>
<dbReference type="Pfam" id="PF00472">
    <property type="entry name" value="RF-1"/>
    <property type="match status" value="1"/>
</dbReference>
<name>A0ABV3SX69_9ACTN</name>
<dbReference type="Proteomes" id="UP001556631">
    <property type="component" value="Unassembled WGS sequence"/>
</dbReference>
<keyword evidence="6 7" id="KW-0648">Protein biosynthesis</keyword>
<dbReference type="PANTHER" id="PTHR43116">
    <property type="entry name" value="PEPTIDE CHAIN RELEASE FACTOR 2"/>
    <property type="match status" value="1"/>
</dbReference>
<reference evidence="9 10" key="1">
    <citation type="submission" date="2024-07" db="EMBL/GenBank/DDBJ databases">
        <authorList>
            <person name="Lee S."/>
            <person name="Kang M."/>
        </authorList>
    </citation>
    <scope>NUCLEOTIDE SEQUENCE [LARGE SCALE GENOMIC DNA]</scope>
    <source>
        <strain evidence="9 10">DS6</strain>
    </source>
</reference>
<evidence type="ECO:0000256" key="2">
    <source>
        <dbReference type="ARBA" id="ARBA00010835"/>
    </source>
</evidence>
<dbReference type="RefSeq" id="WP_367993027.1">
    <property type="nucleotide sequence ID" value="NZ_JBFPJR010000011.1"/>
</dbReference>
<dbReference type="InterPro" id="IPR000352">
    <property type="entry name" value="Pep_chain_release_fac_I"/>
</dbReference>
<feature type="domain" description="Prokaryotic-type class I peptide chain release factors" evidence="8">
    <location>
        <begin position="244"/>
        <end position="260"/>
    </location>
</feature>
<keyword evidence="5 7" id="KW-0963">Cytoplasm</keyword>
<feature type="modified residue" description="N5-methylglutamine" evidence="7">
    <location>
        <position position="251"/>
    </location>
</feature>
<evidence type="ECO:0000256" key="5">
    <source>
        <dbReference type="ARBA" id="ARBA00022490"/>
    </source>
</evidence>
<proteinExistence type="inferred from homology"/>
<evidence type="ECO:0000256" key="6">
    <source>
        <dbReference type="ARBA" id="ARBA00022917"/>
    </source>
</evidence>
<evidence type="ECO:0000256" key="1">
    <source>
        <dbReference type="ARBA" id="ARBA00002613"/>
    </source>
</evidence>
<dbReference type="InterPro" id="IPR045853">
    <property type="entry name" value="Pep_chain_release_fac_I_sf"/>
</dbReference>
<evidence type="ECO:0000256" key="3">
    <source>
        <dbReference type="ARBA" id="ARBA00019192"/>
    </source>
</evidence>
<comment type="PTM">
    <text evidence="7">Methylated by PrmC. Methylation increases the termination efficiency of RF2.</text>
</comment>
<dbReference type="InterPro" id="IPR005139">
    <property type="entry name" value="PCRF"/>
</dbReference>
<dbReference type="PROSITE" id="PS00745">
    <property type="entry name" value="RF_PROK_I"/>
    <property type="match status" value="1"/>
</dbReference>
<evidence type="ECO:0000313" key="10">
    <source>
        <dbReference type="Proteomes" id="UP001556631"/>
    </source>
</evidence>
<dbReference type="Gene3D" id="1.20.58.410">
    <property type="entry name" value="Release factor"/>
    <property type="match status" value="1"/>
</dbReference>
<comment type="subcellular location">
    <subcellularLocation>
        <location evidence="7">Cytoplasm</location>
    </subcellularLocation>
</comment>
<evidence type="ECO:0000259" key="8">
    <source>
        <dbReference type="PROSITE" id="PS00745"/>
    </source>
</evidence>
<keyword evidence="4 7" id="KW-0488">Methylation</keyword>
<comment type="similarity">
    <text evidence="2 7">Belongs to the prokaryotic/mitochondrial release factor family.</text>
</comment>
<dbReference type="EMBL" id="JBFPJR010000011">
    <property type="protein sequence ID" value="MEX0427539.1"/>
    <property type="molecule type" value="Genomic_DNA"/>
</dbReference>
<dbReference type="SUPFAM" id="SSF75620">
    <property type="entry name" value="Release factor"/>
    <property type="match status" value="1"/>
</dbReference>
<evidence type="ECO:0000256" key="7">
    <source>
        <dbReference type="HAMAP-Rule" id="MF_00094"/>
    </source>
</evidence>
<keyword evidence="10" id="KW-1185">Reference proteome</keyword>
<accession>A0ABV3SX69</accession>
<dbReference type="Gene3D" id="3.30.160.20">
    <property type="match status" value="1"/>
</dbReference>
<dbReference type="NCBIfam" id="TIGR00020">
    <property type="entry name" value="prfB"/>
    <property type="match status" value="1"/>
</dbReference>
<protein>
    <recommendedName>
        <fullName evidence="3 7">Peptide chain release factor 2</fullName>
        <shortName evidence="7">RF-2</shortName>
    </recommendedName>
</protein>
<dbReference type="SMART" id="SM00937">
    <property type="entry name" value="PCRF"/>
    <property type="match status" value="1"/>
</dbReference>
<evidence type="ECO:0000313" key="9">
    <source>
        <dbReference type="EMBL" id="MEX0427539.1"/>
    </source>
</evidence>
<dbReference type="Pfam" id="PF03462">
    <property type="entry name" value="PCRF"/>
    <property type="match status" value="1"/>
</dbReference>
<comment type="caution">
    <text evidence="9">The sequence shown here is derived from an EMBL/GenBank/DDBJ whole genome shotgun (WGS) entry which is preliminary data.</text>
</comment>
<dbReference type="InterPro" id="IPR004374">
    <property type="entry name" value="PrfB"/>
</dbReference>
<dbReference type="PANTHER" id="PTHR43116:SF3">
    <property type="entry name" value="CLASS I PEPTIDE CHAIN RELEASE FACTOR"/>
    <property type="match status" value="1"/>
</dbReference>
<evidence type="ECO:0000256" key="4">
    <source>
        <dbReference type="ARBA" id="ARBA00022481"/>
    </source>
</evidence>
<sequence length="372" mass="40846">MAGPDFDTEIKQLQATLHTIEQVLDLDAMKAEIADLQEQVAAPDLWDDQANAQKVTGRLSLLQGELERFEQLSSRVEDLGVLVELGQEEGDADSLAEAETELGRVKKAVEALEVRTLLSGEYDAREALVTIRAGAGGVDAADFAEMLMRMYVRWAERNKYPVEVFDTSYAEEAGLKSATFAVHAPYAYGTLSVEAGTHRLVRISPFDNQGRRQTSFAAVEVVPVLEQTDEIEIDENDIKVDVYRSSGPGGQSVNTTDSAVRLTHLPTGTVVSCQNEKSQLQNKAAAMIVLKAKLLALKKAEEEAHLRDLKGDVAASWGDQMRNYVLNPYQIVKDLRTGFETGNPSAVFDGEIDGFLEAGIRWRRGADKADQN</sequence>
<dbReference type="HAMAP" id="MF_00094">
    <property type="entry name" value="Rel_fac_2"/>
    <property type="match status" value="1"/>
</dbReference>
<dbReference type="Gene3D" id="3.30.70.1660">
    <property type="match status" value="1"/>
</dbReference>
<comment type="function">
    <text evidence="1 7">Peptide chain release factor 2 directs the termination of translation in response to the peptide chain termination codons UGA and UAA.</text>
</comment>